<organism evidence="2 3">
    <name type="scientific">Zophobas morio</name>
    <dbReference type="NCBI Taxonomy" id="2755281"/>
    <lineage>
        <taxon>Eukaryota</taxon>
        <taxon>Metazoa</taxon>
        <taxon>Ecdysozoa</taxon>
        <taxon>Arthropoda</taxon>
        <taxon>Hexapoda</taxon>
        <taxon>Insecta</taxon>
        <taxon>Pterygota</taxon>
        <taxon>Neoptera</taxon>
        <taxon>Endopterygota</taxon>
        <taxon>Coleoptera</taxon>
        <taxon>Polyphaga</taxon>
        <taxon>Cucujiformia</taxon>
        <taxon>Tenebrionidae</taxon>
        <taxon>Zophobas</taxon>
    </lineage>
</organism>
<proteinExistence type="predicted"/>
<feature type="compositionally biased region" description="Polar residues" evidence="1">
    <location>
        <begin position="51"/>
        <end position="60"/>
    </location>
</feature>
<gene>
    <name evidence="2" type="ORF">Zmor_008915</name>
</gene>
<protein>
    <submittedName>
        <fullName evidence="2">Uncharacterized protein</fullName>
    </submittedName>
</protein>
<comment type="caution">
    <text evidence="2">The sequence shown here is derived from an EMBL/GenBank/DDBJ whole genome shotgun (WGS) entry which is preliminary data.</text>
</comment>
<dbReference type="EMBL" id="JALNTZ010002540">
    <property type="protein sequence ID" value="KAJ3616959.1"/>
    <property type="molecule type" value="Genomic_DNA"/>
</dbReference>
<name>A0AA38HIJ0_9CUCU</name>
<keyword evidence="3" id="KW-1185">Reference proteome</keyword>
<dbReference type="AlphaFoldDB" id="A0AA38HIJ0"/>
<dbReference type="Proteomes" id="UP001168821">
    <property type="component" value="Unassembled WGS sequence"/>
</dbReference>
<reference evidence="2" key="1">
    <citation type="journal article" date="2023" name="G3 (Bethesda)">
        <title>Whole genome assemblies of Zophobas morio and Tenebrio molitor.</title>
        <authorList>
            <person name="Kaur S."/>
            <person name="Stinson S.A."/>
            <person name="diCenzo G.C."/>
        </authorList>
    </citation>
    <scope>NUCLEOTIDE SEQUENCE</scope>
    <source>
        <strain evidence="2">QUZm001</strain>
    </source>
</reference>
<evidence type="ECO:0000256" key="1">
    <source>
        <dbReference type="SAM" id="MobiDB-lite"/>
    </source>
</evidence>
<sequence length="146" mass="15705">MTNNEIKEAIFTNVTAIDLTLENTDMTVSETTNFEIGNLADVNAYDPENQVSASISQAMSVPTEDDTSDDKETKSGLAVKATDAATGTDITDIVDKYVSVSIEGTKLVVKYTDEKYETNIDLTVTLNTNGNAAANEFSSPITIHIN</sequence>
<feature type="region of interest" description="Disordered" evidence="1">
    <location>
        <begin position="51"/>
        <end position="76"/>
    </location>
</feature>
<accession>A0AA38HIJ0</accession>
<evidence type="ECO:0000313" key="3">
    <source>
        <dbReference type="Proteomes" id="UP001168821"/>
    </source>
</evidence>
<evidence type="ECO:0000313" key="2">
    <source>
        <dbReference type="EMBL" id="KAJ3616959.1"/>
    </source>
</evidence>